<dbReference type="Gene3D" id="2.40.128.20">
    <property type="match status" value="1"/>
</dbReference>
<dbReference type="SUPFAM" id="SSF50814">
    <property type="entry name" value="Lipocalins"/>
    <property type="match status" value="1"/>
</dbReference>
<evidence type="ECO:0000313" key="2">
    <source>
        <dbReference type="EMBL" id="VVC36446.1"/>
    </source>
</evidence>
<dbReference type="OrthoDB" id="6615450at2759"/>
<feature type="signal peptide" evidence="1">
    <location>
        <begin position="1"/>
        <end position="33"/>
    </location>
</feature>
<sequence length="246" mass="28539">MYRPDSDNRIMYRLLQALFAVYCLAQVARMSSADNVNSSEFDKCDKVIPQSSIKMSKVTGRWYVIETIHHKLINDQRRSLYPRVTLLELLWCPYIDLSYANKHTLEDLKLLWEEEKGNIEYRFKINDMDSPGTWISSGAQNGSLVDEGYKQFAGTVFVRKAVNDHMWLQFCSPNTYLYSVVLSRQKWLDPKVVTSIIKLMDIQNLPIMLRTQTCKSSSSTARATIWLTVAVTVLCFRLSDLTYKTY</sequence>
<dbReference type="Proteomes" id="UP000325440">
    <property type="component" value="Unassembled WGS sequence"/>
</dbReference>
<organism evidence="2 3">
    <name type="scientific">Cinara cedri</name>
    <dbReference type="NCBI Taxonomy" id="506608"/>
    <lineage>
        <taxon>Eukaryota</taxon>
        <taxon>Metazoa</taxon>
        <taxon>Ecdysozoa</taxon>
        <taxon>Arthropoda</taxon>
        <taxon>Hexapoda</taxon>
        <taxon>Insecta</taxon>
        <taxon>Pterygota</taxon>
        <taxon>Neoptera</taxon>
        <taxon>Paraneoptera</taxon>
        <taxon>Hemiptera</taxon>
        <taxon>Sternorrhyncha</taxon>
        <taxon>Aphidomorpha</taxon>
        <taxon>Aphidoidea</taxon>
        <taxon>Aphididae</taxon>
        <taxon>Lachninae</taxon>
        <taxon>Cinara</taxon>
    </lineage>
</organism>
<dbReference type="AlphaFoldDB" id="A0A5E4MVV9"/>
<proteinExistence type="predicted"/>
<keyword evidence="3" id="KW-1185">Reference proteome</keyword>
<keyword evidence="1" id="KW-0732">Signal</keyword>
<name>A0A5E4MVV9_9HEMI</name>
<reference evidence="2 3" key="1">
    <citation type="submission" date="2019-08" db="EMBL/GenBank/DDBJ databases">
        <authorList>
            <person name="Alioto T."/>
            <person name="Alioto T."/>
            <person name="Gomez Garrido J."/>
        </authorList>
    </citation>
    <scope>NUCLEOTIDE SEQUENCE [LARGE SCALE GENOMIC DNA]</scope>
</reference>
<feature type="chain" id="PRO_5022887928" evidence="1">
    <location>
        <begin position="34"/>
        <end position="246"/>
    </location>
</feature>
<evidence type="ECO:0000313" key="3">
    <source>
        <dbReference type="Proteomes" id="UP000325440"/>
    </source>
</evidence>
<gene>
    <name evidence="2" type="ORF">CINCED_3A007073</name>
</gene>
<accession>A0A5E4MVV9</accession>
<dbReference type="EMBL" id="CABPRJ010001433">
    <property type="protein sequence ID" value="VVC36446.1"/>
    <property type="molecule type" value="Genomic_DNA"/>
</dbReference>
<evidence type="ECO:0000256" key="1">
    <source>
        <dbReference type="SAM" id="SignalP"/>
    </source>
</evidence>
<protein>
    <submittedName>
        <fullName evidence="2">Calycin</fullName>
    </submittedName>
</protein>
<dbReference type="InterPro" id="IPR012674">
    <property type="entry name" value="Calycin"/>
</dbReference>